<evidence type="ECO:0000313" key="7">
    <source>
        <dbReference type="Proteomes" id="UP001430149"/>
    </source>
</evidence>
<gene>
    <name evidence="6" type="ORF">ISP19_07985</name>
</gene>
<dbReference type="PANTHER" id="PTHR33164">
    <property type="entry name" value="TRANSCRIPTIONAL REGULATOR, MARR FAMILY"/>
    <property type="match status" value="1"/>
</dbReference>
<dbReference type="SUPFAM" id="SSF46785">
    <property type="entry name" value="Winged helix' DNA-binding domain"/>
    <property type="match status" value="1"/>
</dbReference>
<dbReference type="Proteomes" id="UP001430149">
    <property type="component" value="Unassembled WGS sequence"/>
</dbReference>
<comment type="caution">
    <text evidence="6">The sequence shown here is derived from an EMBL/GenBank/DDBJ whole genome shotgun (WGS) entry which is preliminary data.</text>
</comment>
<dbReference type="InterPro" id="IPR036390">
    <property type="entry name" value="WH_DNA-bd_sf"/>
</dbReference>
<dbReference type="SMART" id="SM00347">
    <property type="entry name" value="HTH_MARR"/>
    <property type="match status" value="1"/>
</dbReference>
<dbReference type="InterPro" id="IPR055166">
    <property type="entry name" value="Transc_reg_Sar_Rot_HTH"/>
</dbReference>
<proteinExistence type="predicted"/>
<organism evidence="6 7">
    <name type="scientific">Dyella flava</name>
    <dbReference type="NCBI Taxonomy" id="1920170"/>
    <lineage>
        <taxon>Bacteria</taxon>
        <taxon>Pseudomonadati</taxon>
        <taxon>Pseudomonadota</taxon>
        <taxon>Gammaproteobacteria</taxon>
        <taxon>Lysobacterales</taxon>
        <taxon>Rhodanobacteraceae</taxon>
        <taxon>Dyella</taxon>
    </lineage>
</organism>
<name>A0ABS2K3T2_9GAMM</name>
<feature type="region of interest" description="Disordered" evidence="4">
    <location>
        <begin position="1"/>
        <end position="25"/>
    </location>
</feature>
<dbReference type="InterPro" id="IPR036388">
    <property type="entry name" value="WH-like_DNA-bd_sf"/>
</dbReference>
<protein>
    <submittedName>
        <fullName evidence="6">MarR family transcriptional regulator</fullName>
    </submittedName>
</protein>
<evidence type="ECO:0000313" key="6">
    <source>
        <dbReference type="EMBL" id="MBM7125320.1"/>
    </source>
</evidence>
<dbReference type="EMBL" id="JADIKE010000032">
    <property type="protein sequence ID" value="MBM7125320.1"/>
    <property type="molecule type" value="Genomic_DNA"/>
</dbReference>
<keyword evidence="7" id="KW-1185">Reference proteome</keyword>
<evidence type="ECO:0000256" key="1">
    <source>
        <dbReference type="ARBA" id="ARBA00023015"/>
    </source>
</evidence>
<evidence type="ECO:0000256" key="2">
    <source>
        <dbReference type="ARBA" id="ARBA00023125"/>
    </source>
</evidence>
<dbReference type="Pfam" id="PF22381">
    <property type="entry name" value="Staph_reg_Sar_Rot"/>
    <property type="match status" value="1"/>
</dbReference>
<evidence type="ECO:0000256" key="3">
    <source>
        <dbReference type="ARBA" id="ARBA00023163"/>
    </source>
</evidence>
<keyword evidence="1" id="KW-0805">Transcription regulation</keyword>
<dbReference type="InterPro" id="IPR039422">
    <property type="entry name" value="MarR/SlyA-like"/>
</dbReference>
<feature type="compositionally biased region" description="Basic and acidic residues" evidence="4">
    <location>
        <begin position="1"/>
        <end position="10"/>
    </location>
</feature>
<sequence>MKNRSYHEPDGQTLHPPGASHAPAGTALQDACKGILTMARLGRELRNATNALEKTVHAASGTDDLTLLHWAVLAHLACESSSKQLDVKSTTGIAPAHLTRLLDELTDRRLVRRHRSPSDRRQIVLALTQAGRESARRLLTSLGERIDQTQLDAMNCLGLSLEQFVDRMASNDKPWQAPRM</sequence>
<feature type="domain" description="HTH marR-type" evidence="5">
    <location>
        <begin position="38"/>
        <end position="170"/>
    </location>
</feature>
<evidence type="ECO:0000259" key="5">
    <source>
        <dbReference type="PROSITE" id="PS50995"/>
    </source>
</evidence>
<dbReference type="InterPro" id="IPR000835">
    <property type="entry name" value="HTH_MarR-typ"/>
</dbReference>
<dbReference type="Gene3D" id="1.10.10.10">
    <property type="entry name" value="Winged helix-like DNA-binding domain superfamily/Winged helix DNA-binding domain"/>
    <property type="match status" value="1"/>
</dbReference>
<dbReference type="PROSITE" id="PS50995">
    <property type="entry name" value="HTH_MARR_2"/>
    <property type="match status" value="1"/>
</dbReference>
<reference evidence="6" key="1">
    <citation type="submission" date="2020-10" db="EMBL/GenBank/DDBJ databases">
        <title>Phylogeny of dyella-like bacteria.</title>
        <authorList>
            <person name="Fu J."/>
        </authorList>
    </citation>
    <scope>NUCLEOTIDE SEQUENCE</scope>
    <source>
        <strain evidence="6">DHOC52</strain>
    </source>
</reference>
<dbReference type="RefSeq" id="WP_204680845.1">
    <property type="nucleotide sequence ID" value="NZ_BSNR01000010.1"/>
</dbReference>
<dbReference type="PANTHER" id="PTHR33164:SF94">
    <property type="entry name" value="TRANSCRIPTIONAL REGULATORY PROTEIN-RELATED"/>
    <property type="match status" value="1"/>
</dbReference>
<keyword evidence="3" id="KW-0804">Transcription</keyword>
<accession>A0ABS2K3T2</accession>
<evidence type="ECO:0000256" key="4">
    <source>
        <dbReference type="SAM" id="MobiDB-lite"/>
    </source>
</evidence>
<keyword evidence="2" id="KW-0238">DNA-binding</keyword>